<sequence length="87" mass="10350">MQHERIDYPELLRSLGQFIQQQHLNEVAILEFDRGWIISGVTYQSTAQGFIRVVADFVLSHEELRYIIQQMRDQRKTEPPHKGRWLG</sequence>
<dbReference type="HOGENOM" id="CLU_2481335_0_0_0"/>
<dbReference type="OrthoDB" id="9838901at2"/>
<keyword evidence="2" id="KW-1185">Reference proteome</keyword>
<evidence type="ECO:0000313" key="2">
    <source>
        <dbReference type="Proteomes" id="UP000000263"/>
    </source>
</evidence>
<evidence type="ECO:0000313" key="1">
    <source>
        <dbReference type="EMBL" id="ABU58351.1"/>
    </source>
</evidence>
<dbReference type="RefSeq" id="WP_012120775.1">
    <property type="nucleotide sequence ID" value="NC_009767.1"/>
</dbReference>
<protein>
    <submittedName>
        <fullName evidence="1">Uncharacterized protein</fullName>
    </submittedName>
</protein>
<dbReference type="EMBL" id="CP000804">
    <property type="protein sequence ID" value="ABU58351.1"/>
    <property type="molecule type" value="Genomic_DNA"/>
</dbReference>
<dbReference type="Proteomes" id="UP000000263">
    <property type="component" value="Chromosome"/>
</dbReference>
<organism evidence="1 2">
    <name type="scientific">Roseiflexus castenholzii (strain DSM 13941 / HLO8)</name>
    <dbReference type="NCBI Taxonomy" id="383372"/>
    <lineage>
        <taxon>Bacteria</taxon>
        <taxon>Bacillati</taxon>
        <taxon>Chloroflexota</taxon>
        <taxon>Chloroflexia</taxon>
        <taxon>Chloroflexales</taxon>
        <taxon>Roseiflexineae</taxon>
        <taxon>Roseiflexaceae</taxon>
        <taxon>Roseiflexus</taxon>
    </lineage>
</organism>
<name>A7NLG8_ROSCS</name>
<reference evidence="1 2" key="1">
    <citation type="submission" date="2007-08" db="EMBL/GenBank/DDBJ databases">
        <title>Complete sequence of Roseiflexus castenholzii DSM 13941.</title>
        <authorList>
            <consortium name="US DOE Joint Genome Institute"/>
            <person name="Copeland A."/>
            <person name="Lucas S."/>
            <person name="Lapidus A."/>
            <person name="Barry K."/>
            <person name="Glavina del Rio T."/>
            <person name="Dalin E."/>
            <person name="Tice H."/>
            <person name="Pitluck S."/>
            <person name="Thompson L.S."/>
            <person name="Brettin T."/>
            <person name="Bruce D."/>
            <person name="Detter J.C."/>
            <person name="Han C."/>
            <person name="Tapia R."/>
            <person name="Schmutz J."/>
            <person name="Larimer F."/>
            <person name="Land M."/>
            <person name="Hauser L."/>
            <person name="Kyrpides N."/>
            <person name="Mikhailova N."/>
            <person name="Bryant D.A."/>
            <person name="Hanada S."/>
            <person name="Tsukatani Y."/>
            <person name="Richardson P."/>
        </authorList>
    </citation>
    <scope>NUCLEOTIDE SEQUENCE [LARGE SCALE GENOMIC DNA]</scope>
    <source>
        <strain evidence="2">DSM 13941 / HLO8</strain>
    </source>
</reference>
<dbReference type="AlphaFoldDB" id="A7NLG8"/>
<dbReference type="STRING" id="383372.Rcas_2268"/>
<gene>
    <name evidence="1" type="ordered locus">Rcas_2268</name>
</gene>
<proteinExistence type="predicted"/>
<accession>A7NLG8</accession>
<dbReference type="KEGG" id="rca:Rcas_2268"/>